<keyword evidence="6" id="KW-0812">Transmembrane</keyword>
<dbReference type="PROSITE" id="PS50109">
    <property type="entry name" value="HIS_KIN"/>
    <property type="match status" value="1"/>
</dbReference>
<comment type="catalytic activity">
    <reaction evidence="1">
        <text>ATP + protein L-histidine = ADP + protein N-phospho-L-histidine.</text>
        <dbReference type="EC" id="2.7.13.3"/>
    </reaction>
</comment>
<keyword evidence="11" id="KW-1185">Reference proteome</keyword>
<dbReference type="SMART" id="SM00387">
    <property type="entry name" value="HATPase_c"/>
    <property type="match status" value="1"/>
</dbReference>
<evidence type="ECO:0000259" key="7">
    <source>
        <dbReference type="PROSITE" id="PS50109"/>
    </source>
</evidence>
<evidence type="ECO:0000256" key="1">
    <source>
        <dbReference type="ARBA" id="ARBA00000085"/>
    </source>
</evidence>
<keyword evidence="10" id="KW-0547">Nucleotide-binding</keyword>
<dbReference type="PROSITE" id="PS50113">
    <property type="entry name" value="PAC"/>
    <property type="match status" value="1"/>
</dbReference>
<dbReference type="InterPro" id="IPR004358">
    <property type="entry name" value="Sig_transdc_His_kin-like_C"/>
</dbReference>
<dbReference type="Gene3D" id="3.30.565.10">
    <property type="entry name" value="Histidine kinase-like ATPase, C-terminal domain"/>
    <property type="match status" value="1"/>
</dbReference>
<dbReference type="PRINTS" id="PR00344">
    <property type="entry name" value="BCTRLSENSOR"/>
</dbReference>
<dbReference type="Gene3D" id="1.10.287.130">
    <property type="match status" value="1"/>
</dbReference>
<proteinExistence type="predicted"/>
<keyword evidence="10" id="KW-0067">ATP-binding</keyword>
<evidence type="ECO:0000256" key="3">
    <source>
        <dbReference type="ARBA" id="ARBA00022553"/>
    </source>
</evidence>
<dbReference type="Pfam" id="PF13426">
    <property type="entry name" value="PAS_9"/>
    <property type="match status" value="1"/>
</dbReference>
<dbReference type="SUPFAM" id="SSF55785">
    <property type="entry name" value="PYP-like sensor domain (PAS domain)"/>
    <property type="match status" value="1"/>
</dbReference>
<feature type="domain" description="Histidine kinase" evidence="7">
    <location>
        <begin position="291"/>
        <end position="505"/>
    </location>
</feature>
<gene>
    <name evidence="10" type="ORF">AAEO56_02315</name>
</gene>
<evidence type="ECO:0000256" key="4">
    <source>
        <dbReference type="ARBA" id="ARBA00022679"/>
    </source>
</evidence>
<evidence type="ECO:0000259" key="9">
    <source>
        <dbReference type="PROSITE" id="PS50113"/>
    </source>
</evidence>
<dbReference type="SMART" id="SM00388">
    <property type="entry name" value="HisKA"/>
    <property type="match status" value="1"/>
</dbReference>
<evidence type="ECO:0000256" key="2">
    <source>
        <dbReference type="ARBA" id="ARBA00012438"/>
    </source>
</evidence>
<reference evidence="10 11" key="1">
    <citation type="submission" date="2024-04" db="EMBL/GenBank/DDBJ databases">
        <title>Flavobacterium sp. DGU11 16S ribosomal RNA gene Genome sequencing and assembly.</title>
        <authorList>
            <person name="Park S."/>
        </authorList>
    </citation>
    <scope>NUCLEOTIDE SEQUENCE [LARGE SCALE GENOMIC DNA]</scope>
    <source>
        <strain evidence="10 11">DGU11</strain>
    </source>
</reference>
<dbReference type="PANTHER" id="PTHR43304:SF1">
    <property type="entry name" value="PAC DOMAIN-CONTAINING PROTEIN"/>
    <property type="match status" value="1"/>
</dbReference>
<dbReference type="InterPro" id="IPR000014">
    <property type="entry name" value="PAS"/>
</dbReference>
<dbReference type="Pfam" id="PF02518">
    <property type="entry name" value="HATPase_c"/>
    <property type="match status" value="1"/>
</dbReference>
<dbReference type="SUPFAM" id="SSF55874">
    <property type="entry name" value="ATPase domain of HSP90 chaperone/DNA topoisomerase II/histidine kinase"/>
    <property type="match status" value="1"/>
</dbReference>
<dbReference type="EMBL" id="JBBYHR010000001">
    <property type="protein sequence ID" value="MEL1243082.1"/>
    <property type="molecule type" value="Genomic_DNA"/>
</dbReference>
<comment type="caution">
    <text evidence="10">The sequence shown here is derived from an EMBL/GenBank/DDBJ whole genome shotgun (WGS) entry which is preliminary data.</text>
</comment>
<dbReference type="SUPFAM" id="SSF47384">
    <property type="entry name" value="Homodimeric domain of signal transducing histidine kinase"/>
    <property type="match status" value="1"/>
</dbReference>
<dbReference type="InterPro" id="IPR005467">
    <property type="entry name" value="His_kinase_dom"/>
</dbReference>
<dbReference type="Pfam" id="PF00512">
    <property type="entry name" value="HisKA"/>
    <property type="match status" value="1"/>
</dbReference>
<feature type="transmembrane region" description="Helical" evidence="6">
    <location>
        <begin position="12"/>
        <end position="36"/>
    </location>
</feature>
<keyword evidence="4" id="KW-0808">Transferase</keyword>
<evidence type="ECO:0000313" key="10">
    <source>
        <dbReference type="EMBL" id="MEL1243082.1"/>
    </source>
</evidence>
<dbReference type="GO" id="GO:0005524">
    <property type="term" value="F:ATP binding"/>
    <property type="evidence" value="ECO:0007669"/>
    <property type="project" value="UniProtKB-KW"/>
</dbReference>
<dbReference type="InterPro" id="IPR003594">
    <property type="entry name" value="HATPase_dom"/>
</dbReference>
<feature type="transmembrane region" description="Helical" evidence="6">
    <location>
        <begin position="48"/>
        <end position="72"/>
    </location>
</feature>
<evidence type="ECO:0000313" key="11">
    <source>
        <dbReference type="Proteomes" id="UP001464555"/>
    </source>
</evidence>
<dbReference type="Gene3D" id="3.30.450.20">
    <property type="entry name" value="PAS domain"/>
    <property type="match status" value="1"/>
</dbReference>
<dbReference type="InterPro" id="IPR036890">
    <property type="entry name" value="HATPase_C_sf"/>
</dbReference>
<evidence type="ECO:0000259" key="8">
    <source>
        <dbReference type="PROSITE" id="PS50112"/>
    </source>
</evidence>
<keyword evidence="3" id="KW-0597">Phosphoprotein</keyword>
<accession>A0ABU9HU45</accession>
<dbReference type="InterPro" id="IPR052162">
    <property type="entry name" value="Sensor_kinase/Photoreceptor"/>
</dbReference>
<keyword evidence="6" id="KW-0472">Membrane</keyword>
<dbReference type="InterPro" id="IPR036097">
    <property type="entry name" value="HisK_dim/P_sf"/>
</dbReference>
<organism evidence="10 11">
    <name type="scientific">Flavobacterium arundinis</name>
    <dbReference type="NCBI Taxonomy" id="3139143"/>
    <lineage>
        <taxon>Bacteria</taxon>
        <taxon>Pseudomonadati</taxon>
        <taxon>Bacteroidota</taxon>
        <taxon>Flavobacteriia</taxon>
        <taxon>Flavobacteriales</taxon>
        <taxon>Flavobacteriaceae</taxon>
        <taxon>Flavobacterium</taxon>
    </lineage>
</organism>
<dbReference type="Proteomes" id="UP001464555">
    <property type="component" value="Unassembled WGS sequence"/>
</dbReference>
<dbReference type="PROSITE" id="PS50112">
    <property type="entry name" value="PAS"/>
    <property type="match status" value="1"/>
</dbReference>
<feature type="transmembrane region" description="Helical" evidence="6">
    <location>
        <begin position="84"/>
        <end position="102"/>
    </location>
</feature>
<dbReference type="CDD" id="cd00082">
    <property type="entry name" value="HisKA"/>
    <property type="match status" value="1"/>
</dbReference>
<protein>
    <recommendedName>
        <fullName evidence="2">histidine kinase</fullName>
        <ecNumber evidence="2">2.7.13.3</ecNumber>
    </recommendedName>
</protein>
<feature type="domain" description="PAC" evidence="9">
    <location>
        <begin position="223"/>
        <end position="273"/>
    </location>
</feature>
<keyword evidence="6" id="KW-1133">Transmembrane helix</keyword>
<dbReference type="NCBIfam" id="TIGR00229">
    <property type="entry name" value="sensory_box"/>
    <property type="match status" value="1"/>
</dbReference>
<dbReference type="RefSeq" id="WP_341695400.1">
    <property type="nucleotide sequence ID" value="NZ_JBBYHR010000001.1"/>
</dbReference>
<keyword evidence="5" id="KW-0418">Kinase</keyword>
<dbReference type="PANTHER" id="PTHR43304">
    <property type="entry name" value="PHYTOCHROME-LIKE PROTEIN CPH1"/>
    <property type="match status" value="1"/>
</dbReference>
<evidence type="ECO:0000256" key="6">
    <source>
        <dbReference type="SAM" id="Phobius"/>
    </source>
</evidence>
<evidence type="ECO:0000256" key="5">
    <source>
        <dbReference type="ARBA" id="ARBA00022777"/>
    </source>
</evidence>
<dbReference type="InterPro" id="IPR000700">
    <property type="entry name" value="PAS-assoc_C"/>
</dbReference>
<feature type="transmembrane region" description="Helical" evidence="6">
    <location>
        <begin position="108"/>
        <end position="130"/>
    </location>
</feature>
<dbReference type="InterPro" id="IPR003661">
    <property type="entry name" value="HisK_dim/P_dom"/>
</dbReference>
<name>A0ABU9HU45_9FLAO</name>
<dbReference type="SMART" id="SM00091">
    <property type="entry name" value="PAS"/>
    <property type="match status" value="1"/>
</dbReference>
<dbReference type="CDD" id="cd00130">
    <property type="entry name" value="PAS"/>
    <property type="match status" value="1"/>
</dbReference>
<feature type="domain" description="PAS" evidence="8">
    <location>
        <begin position="146"/>
        <end position="192"/>
    </location>
</feature>
<dbReference type="EC" id="2.7.13.3" evidence="2"/>
<dbReference type="InterPro" id="IPR035965">
    <property type="entry name" value="PAS-like_dom_sf"/>
</dbReference>
<sequence>MEITKRKYIIQGVLHLVTLIAAVAIIGHFLNIPLFYKMTFIPMPIYSAIGFVLLSVAASLINHNVGITGLFTGTHIGNIMARRLFSKMFIAILVTGFFHILAQRREWISPELGSALIIVVFIVITLTLIWKTSTRLNAIDDKKRMARDNFSIAFEAAPNALILSDRHGTITLLNTETAKLYKYSREELTGSNIRGLIPERLQRDYNTKKEAFFDFPNVRKFYSEDNLYAVKKNGEEFPIELILTPVKTSEETLLLATIIDITQRKKQEETIKKQLIELQVKNKELEQFNYISSHDLQEPLRTLSNYIMLLKEDYADQLNEEMRMHLETMGASVSRMSRVVLSLLEFGKLGRKKKLAQVDCSILIGNVLTDLGGSIKESSATITVHCDIPDFYAYETELQQLFQNLINNAIKFRKQGVTPQITVTASRLPGYYEFAVTDNGIGIPRQHFDTIFHIFQRLNSSEDFEGHGIGLANCKKIAEMHGGSIWVESEPGTGSTFKFTILNLKN</sequence>